<organism evidence="1 2">
    <name type="scientific">Panagrolaimus sp. PS1159</name>
    <dbReference type="NCBI Taxonomy" id="55785"/>
    <lineage>
        <taxon>Eukaryota</taxon>
        <taxon>Metazoa</taxon>
        <taxon>Ecdysozoa</taxon>
        <taxon>Nematoda</taxon>
        <taxon>Chromadorea</taxon>
        <taxon>Rhabditida</taxon>
        <taxon>Tylenchina</taxon>
        <taxon>Panagrolaimomorpha</taxon>
        <taxon>Panagrolaimoidea</taxon>
        <taxon>Panagrolaimidae</taxon>
        <taxon>Panagrolaimus</taxon>
    </lineage>
</organism>
<name>A0AC35EX07_9BILA</name>
<protein>
    <submittedName>
        <fullName evidence="2">Uncharacterized protein</fullName>
    </submittedName>
</protein>
<evidence type="ECO:0000313" key="2">
    <source>
        <dbReference type="WBParaSite" id="PS1159_v2.g10850.t1"/>
    </source>
</evidence>
<evidence type="ECO:0000313" key="1">
    <source>
        <dbReference type="Proteomes" id="UP000887580"/>
    </source>
</evidence>
<dbReference type="Proteomes" id="UP000887580">
    <property type="component" value="Unplaced"/>
</dbReference>
<reference evidence="2" key="1">
    <citation type="submission" date="2022-11" db="UniProtKB">
        <authorList>
            <consortium name="WormBaseParasite"/>
        </authorList>
    </citation>
    <scope>IDENTIFICATION</scope>
</reference>
<proteinExistence type="predicted"/>
<accession>A0AC35EX07</accession>
<dbReference type="WBParaSite" id="PS1159_v2.g10850.t1">
    <property type="protein sequence ID" value="PS1159_v2.g10850.t1"/>
    <property type="gene ID" value="PS1159_v2.g10850"/>
</dbReference>
<sequence>MAIGNRFEVIITGSSAGIGKSTILHFAKEGASVALHGQSKEKLEKTKKELLDNGTDESKILVIAGSLEDEETHNRLINETIKKFGKLDILINNAATAGGKPGSDANELETFDIIMNVNVRAIYRIIQLATPYLEKTKGSIINITSGLAEMPFTLSMPYSISKAALNHLTRNFARSLAEKGVRVNAIGVGLTRTDLQTRMGLSDEILDQMFSQYTKQIPLGRTSEVNEQAELILDIASPSNTYMTGSIIYNDGGILIGH</sequence>